<dbReference type="RefSeq" id="WP_236777810.1">
    <property type="nucleotide sequence ID" value="NZ_CP016379.1"/>
</dbReference>
<comment type="subcellular location">
    <subcellularLocation>
        <location evidence="2 5">Bacterial flagellum basal body</location>
    </subcellularLocation>
</comment>
<keyword evidence="4 5" id="KW-0975">Bacterial flagellum</keyword>
<evidence type="ECO:0000256" key="4">
    <source>
        <dbReference type="ARBA" id="ARBA00023143"/>
    </source>
</evidence>
<comment type="subunit">
    <text evidence="5">The basal body constitutes a major portion of the flagellar organelle and consists of four rings (L,P,S, and M) mounted on a central rod.</text>
</comment>
<dbReference type="KEGG" id="aft:BBF96_10885"/>
<dbReference type="InterPro" id="IPR001782">
    <property type="entry name" value="Flag_FlgI"/>
</dbReference>
<comment type="similarity">
    <text evidence="5">Belongs to the FlgI family.</text>
</comment>
<dbReference type="NCBIfam" id="NF003676">
    <property type="entry name" value="PRK05303.1"/>
    <property type="match status" value="1"/>
</dbReference>
<dbReference type="HAMAP" id="MF_00416">
    <property type="entry name" value="FlgI"/>
    <property type="match status" value="1"/>
</dbReference>
<dbReference type="GO" id="GO:0005198">
    <property type="term" value="F:structural molecule activity"/>
    <property type="evidence" value="ECO:0007669"/>
    <property type="project" value="InterPro"/>
</dbReference>
<dbReference type="Pfam" id="PF02119">
    <property type="entry name" value="FlgI"/>
    <property type="match status" value="1"/>
</dbReference>
<keyword evidence="7" id="KW-1185">Reference proteome</keyword>
<dbReference type="PRINTS" id="PR01010">
    <property type="entry name" value="FLGPRINGFLGI"/>
</dbReference>
<evidence type="ECO:0000256" key="3">
    <source>
        <dbReference type="ARBA" id="ARBA00022729"/>
    </source>
</evidence>
<organism evidence="6 7">
    <name type="scientific">Anoxybacter fermentans</name>
    <dbReference type="NCBI Taxonomy" id="1323375"/>
    <lineage>
        <taxon>Bacteria</taxon>
        <taxon>Bacillati</taxon>
        <taxon>Bacillota</taxon>
        <taxon>Clostridia</taxon>
        <taxon>Halanaerobiales</taxon>
        <taxon>Anoxybacter</taxon>
    </lineage>
</organism>
<keyword evidence="3" id="KW-0732">Signal</keyword>
<keyword evidence="6" id="KW-0282">Flagellum</keyword>
<protein>
    <recommendedName>
        <fullName evidence="5">Flagellar P-ring protein</fullName>
    </recommendedName>
    <alternativeName>
        <fullName evidence="5">Basal body P-ring protein</fullName>
    </alternativeName>
</protein>
<evidence type="ECO:0000313" key="6">
    <source>
        <dbReference type="EMBL" id="AZR73847.1"/>
    </source>
</evidence>
<dbReference type="Proteomes" id="UP000267250">
    <property type="component" value="Chromosome"/>
</dbReference>
<evidence type="ECO:0000313" key="7">
    <source>
        <dbReference type="Proteomes" id="UP000267250"/>
    </source>
</evidence>
<gene>
    <name evidence="5 6" type="primary">flgI</name>
    <name evidence="6" type="ORF">BBF96_10885</name>
</gene>
<dbReference type="EMBL" id="CP016379">
    <property type="protein sequence ID" value="AZR73847.1"/>
    <property type="molecule type" value="Genomic_DNA"/>
</dbReference>
<keyword evidence="6" id="KW-0966">Cell projection</keyword>
<keyword evidence="6" id="KW-0969">Cilium</keyword>
<proteinExistence type="inferred from homology"/>
<dbReference type="GO" id="GO:0071973">
    <property type="term" value="P:bacterial-type flagellum-dependent cell motility"/>
    <property type="evidence" value="ECO:0007669"/>
    <property type="project" value="InterPro"/>
</dbReference>
<evidence type="ECO:0000256" key="5">
    <source>
        <dbReference type="HAMAP-Rule" id="MF_00416"/>
    </source>
</evidence>
<evidence type="ECO:0000256" key="2">
    <source>
        <dbReference type="ARBA" id="ARBA00004117"/>
    </source>
</evidence>
<dbReference type="PANTHER" id="PTHR30381">
    <property type="entry name" value="FLAGELLAR P-RING PERIPLASMIC PROTEIN FLGI"/>
    <property type="match status" value="1"/>
</dbReference>
<dbReference type="PANTHER" id="PTHR30381:SF0">
    <property type="entry name" value="FLAGELLAR P-RING PROTEIN"/>
    <property type="match status" value="1"/>
</dbReference>
<accession>A0A3Q9HR88</accession>
<dbReference type="AlphaFoldDB" id="A0A3Q9HR88"/>
<evidence type="ECO:0000256" key="1">
    <source>
        <dbReference type="ARBA" id="ARBA00002591"/>
    </source>
</evidence>
<reference evidence="6 7" key="1">
    <citation type="submission" date="2016-07" db="EMBL/GenBank/DDBJ databases">
        <title>Genome and transcriptome analysis of iron-reducing fermentative bacteria Anoxybacter fermentans.</title>
        <authorList>
            <person name="Zeng X."/>
            <person name="Shao Z."/>
        </authorList>
    </citation>
    <scope>NUCLEOTIDE SEQUENCE [LARGE SCALE GENOMIC DNA]</scope>
    <source>
        <strain evidence="6 7">DY22613</strain>
    </source>
</reference>
<sequence length="379" mass="40551">MNKKLLIIFILVGLIFTCIPEINAASIEDPMVYIRDLTRIDGVRNNMLMGIGLVIGLDGTGDSRFSPTFQMLKNLLNQYGIITDPSQARAKNVAAVMVTATLPPFARAGDQLDVTVSSIGDAKSLQGGTLLLTALKAPNGQIYAAAQGPISVGGFGAKSGGSSMQQNHLQVGRIPNGAIVEQTLEPDLNDKTEIDFLLHAANFETAHLIAQTINEHFRFLDKKVKLAKAINAGRVRVKVPIEYRNDVVNFVAQIQGLQVRASMPAKVVINERTGTIVIGHNVRISTVAVAHGNLTVTISTQEETTQTIDEAGNTWIETGTGVQINVEEKGEQLVELKTGATIGDVVKALNAIGASPRDIIAILQAMKEAGALYAQIELI</sequence>
<dbReference type="GO" id="GO:0009428">
    <property type="term" value="C:bacterial-type flagellum basal body, distal rod, P ring"/>
    <property type="evidence" value="ECO:0007669"/>
    <property type="project" value="InterPro"/>
</dbReference>
<dbReference type="GO" id="GO:0030288">
    <property type="term" value="C:outer membrane-bounded periplasmic space"/>
    <property type="evidence" value="ECO:0007669"/>
    <property type="project" value="InterPro"/>
</dbReference>
<name>A0A3Q9HR88_9FIRM</name>
<comment type="function">
    <text evidence="1 5">Assembles around the rod to form the L-ring and probably protects the motor/basal body from shearing forces during rotation.</text>
</comment>